<reference evidence="1 2" key="1">
    <citation type="submission" date="2020-07" db="EMBL/GenBank/DDBJ databases">
        <title>Pseudogemmobacter sp. nov., isolated from poultry manure in Taiwan.</title>
        <authorList>
            <person name="Lin S.-Y."/>
            <person name="Tang Y.-S."/>
            <person name="Young C.-C."/>
        </authorList>
    </citation>
    <scope>NUCLEOTIDE SEQUENCE [LARGE SCALE GENOMIC DNA]</scope>
    <source>
        <strain evidence="1 2">CC-YST710</strain>
    </source>
</reference>
<evidence type="ECO:0000313" key="1">
    <source>
        <dbReference type="EMBL" id="MCB5409834.1"/>
    </source>
</evidence>
<keyword evidence="2" id="KW-1185">Reference proteome</keyword>
<dbReference type="EMBL" id="JACDXX010000005">
    <property type="protein sequence ID" value="MCB5409834.1"/>
    <property type="molecule type" value="Genomic_DNA"/>
</dbReference>
<comment type="caution">
    <text evidence="1">The sequence shown here is derived from an EMBL/GenBank/DDBJ whole genome shotgun (WGS) entry which is preliminary data.</text>
</comment>
<evidence type="ECO:0008006" key="3">
    <source>
        <dbReference type="Google" id="ProtNLM"/>
    </source>
</evidence>
<gene>
    <name evidence="1" type="ORF">H0485_07450</name>
</gene>
<protein>
    <recommendedName>
        <fullName evidence="3">Lipoprotein</fullName>
    </recommendedName>
</protein>
<dbReference type="RefSeq" id="WP_226934735.1">
    <property type="nucleotide sequence ID" value="NZ_JACDXX010000005.1"/>
</dbReference>
<proteinExistence type="predicted"/>
<sequence>MAAFLGACVAGNGGQGAGGAGAVAGSYQASVKGNDFSGKLRPGAAGKRLTASGARAVTGHAVLVRGVSLSLGQDRGLLAKEGARALCQQAGGRFEETALGQYQAPSAWIFRGGCA</sequence>
<dbReference type="Proteomes" id="UP001198571">
    <property type="component" value="Unassembled WGS sequence"/>
</dbReference>
<name>A0ABS8CKB3_9RHOB</name>
<accession>A0ABS8CKB3</accession>
<organism evidence="1 2">
    <name type="scientific">Pseudogemmobacter faecipullorum</name>
    <dbReference type="NCBI Taxonomy" id="2755041"/>
    <lineage>
        <taxon>Bacteria</taxon>
        <taxon>Pseudomonadati</taxon>
        <taxon>Pseudomonadota</taxon>
        <taxon>Alphaproteobacteria</taxon>
        <taxon>Rhodobacterales</taxon>
        <taxon>Paracoccaceae</taxon>
        <taxon>Pseudogemmobacter</taxon>
    </lineage>
</organism>
<evidence type="ECO:0000313" key="2">
    <source>
        <dbReference type="Proteomes" id="UP001198571"/>
    </source>
</evidence>